<dbReference type="InterPro" id="IPR002208">
    <property type="entry name" value="SecY/SEC61-alpha"/>
</dbReference>
<dbReference type="PRINTS" id="PR00303">
    <property type="entry name" value="SECYTRNLCASE"/>
</dbReference>
<dbReference type="Pfam" id="PF00344">
    <property type="entry name" value="SecY"/>
    <property type="match status" value="1"/>
</dbReference>
<evidence type="ECO:0000256" key="5">
    <source>
        <dbReference type="ARBA" id="ARBA00022927"/>
    </source>
</evidence>
<feature type="transmembrane region" description="Helical" evidence="9">
    <location>
        <begin position="20"/>
        <end position="42"/>
    </location>
</feature>
<dbReference type="PIRSF" id="PIRSF004557">
    <property type="entry name" value="SecY"/>
    <property type="match status" value="1"/>
</dbReference>
<dbReference type="InterPro" id="IPR030659">
    <property type="entry name" value="SecY_CS"/>
</dbReference>
<dbReference type="Proteomes" id="UP001220670">
    <property type="component" value="Unassembled WGS sequence"/>
</dbReference>
<dbReference type="GO" id="GO:0065002">
    <property type="term" value="P:intracellular protein transmembrane transport"/>
    <property type="evidence" value="ECO:0007669"/>
    <property type="project" value="UniProtKB-UniRule"/>
</dbReference>
<keyword evidence="9" id="KW-1003">Cell membrane</keyword>
<keyword evidence="7 9" id="KW-0811">Translocation</keyword>
<keyword evidence="5 9" id="KW-0653">Protein transport</keyword>
<evidence type="ECO:0000256" key="9">
    <source>
        <dbReference type="HAMAP-Rule" id="MF_01465"/>
    </source>
</evidence>
<comment type="subcellular location">
    <subcellularLocation>
        <location evidence="9">Cell membrane</location>
        <topology evidence="9">Multi-pass membrane protein</topology>
    </subcellularLocation>
    <subcellularLocation>
        <location evidence="1">Membrane</location>
        <topology evidence="1">Multi-pass membrane protein</topology>
    </subcellularLocation>
</comment>
<evidence type="ECO:0000313" key="11">
    <source>
        <dbReference type="EMBL" id="MDC2829120.1"/>
    </source>
</evidence>
<dbReference type="PROSITE" id="PS00756">
    <property type="entry name" value="SECY_2"/>
    <property type="match status" value="1"/>
</dbReference>
<evidence type="ECO:0000256" key="1">
    <source>
        <dbReference type="ARBA" id="ARBA00004141"/>
    </source>
</evidence>
<dbReference type="SUPFAM" id="SSF103491">
    <property type="entry name" value="Preprotein translocase SecY subunit"/>
    <property type="match status" value="1"/>
</dbReference>
<feature type="transmembrane region" description="Helical" evidence="9">
    <location>
        <begin position="364"/>
        <end position="386"/>
    </location>
</feature>
<dbReference type="GO" id="GO:0006605">
    <property type="term" value="P:protein targeting"/>
    <property type="evidence" value="ECO:0007669"/>
    <property type="project" value="UniProtKB-UniRule"/>
</dbReference>
<evidence type="ECO:0000256" key="6">
    <source>
        <dbReference type="ARBA" id="ARBA00022989"/>
    </source>
</evidence>
<dbReference type="GO" id="GO:0005886">
    <property type="term" value="C:plasma membrane"/>
    <property type="evidence" value="ECO:0007669"/>
    <property type="project" value="UniProtKB-SubCell"/>
</dbReference>
<dbReference type="AlphaFoldDB" id="A0AAJ1M9Z6"/>
<feature type="transmembrane region" description="Helical" evidence="9">
    <location>
        <begin position="121"/>
        <end position="146"/>
    </location>
</feature>
<name>A0AAJ1M9Z6_LIMMU</name>
<evidence type="ECO:0000313" key="12">
    <source>
        <dbReference type="Proteomes" id="UP001220670"/>
    </source>
</evidence>
<accession>A0AAJ1M9Z6</accession>
<keyword evidence="4 9" id="KW-0812">Transmembrane</keyword>
<comment type="subunit">
    <text evidence="9">Component of the Sec protein translocase complex. Heterotrimer consisting of SecY, SecE and SecG subunits. The heterotrimers can form oligomers, although 1 heterotrimer is thought to be able to translocate proteins. Interacts with the ribosome. Interacts with SecDF, and other proteins may be involved. Interacts with SecA.</text>
</comment>
<dbReference type="PANTHER" id="PTHR10906">
    <property type="entry name" value="SECY/SEC61-ALPHA FAMILY MEMBER"/>
    <property type="match status" value="1"/>
</dbReference>
<dbReference type="EMBL" id="JAQONE010000006">
    <property type="protein sequence ID" value="MDC2829120.1"/>
    <property type="molecule type" value="Genomic_DNA"/>
</dbReference>
<keyword evidence="8 9" id="KW-0472">Membrane</keyword>
<comment type="similarity">
    <text evidence="2 9 10">Belongs to the SecY/SEC61-alpha family.</text>
</comment>
<reference evidence="11" key="1">
    <citation type="submission" date="2023-01" db="EMBL/GenBank/DDBJ databases">
        <title>Genome analysis of 13 Lactobacillus isolated from gut of wild boar.</title>
        <authorList>
            <person name="Papp P."/>
            <person name="Libisch B."/>
            <person name="Nagy T."/>
            <person name="Olasz F."/>
        </authorList>
    </citation>
    <scope>NUCLEOTIDE SEQUENCE</scope>
    <source>
        <strain evidence="11">F146</strain>
    </source>
</reference>
<evidence type="ECO:0000256" key="2">
    <source>
        <dbReference type="ARBA" id="ARBA00005751"/>
    </source>
</evidence>
<dbReference type="RefSeq" id="WP_272225780.1">
    <property type="nucleotide sequence ID" value="NZ_JAQONE010000006.1"/>
</dbReference>
<evidence type="ECO:0000256" key="4">
    <source>
        <dbReference type="ARBA" id="ARBA00022692"/>
    </source>
</evidence>
<sequence>MRKFFKKKINKEKQEQTHTLYKRAFYTIGILIIYHFLSYVAIPGVDSKAMLKAAQSESLTMLSMFSGGSFSSFSIMSMGVTAYVTAQIIVQLLQSNVIPKLTEWSKQGQTGREKLNQLIRVITLVLGFVQSIGITAGINSISGYHFLIDNSIRNYVLIGLLLTAGTFIAMWMGDLITENGLGNGVSVIISTGIIAQWPSVVHKFMKSITKHGHVKYPVLGMMVIGIIVLVAFIVWFNQSERRLPIQYARRETLTGSESFLPLKIDVPGVVPIIFASSILAIPQTILMMFSRFSTKTWYKVLANFFTLNTTSGIIIYGVLIIIFTYVYSSIQIDPEKLAENFQRQEAYIPGVYPGMPTSVYIQELLNCLALPGSMFLMIISVVPLVISKNLASDLQVGITGSSLLIVVGVITEIVRQINGLRVKTEYKGFLNSHFTFTE</sequence>
<dbReference type="HAMAP" id="MF_01465">
    <property type="entry name" value="SecY"/>
    <property type="match status" value="1"/>
</dbReference>
<evidence type="ECO:0000256" key="8">
    <source>
        <dbReference type="ARBA" id="ARBA00023136"/>
    </source>
</evidence>
<proteinExistence type="inferred from homology"/>
<feature type="transmembrane region" description="Helical" evidence="9">
    <location>
        <begin position="268"/>
        <end position="289"/>
    </location>
</feature>
<comment type="caution">
    <text evidence="11">The sequence shown here is derived from an EMBL/GenBank/DDBJ whole genome shotgun (WGS) entry which is preliminary data.</text>
</comment>
<feature type="transmembrane region" description="Helical" evidence="9">
    <location>
        <begin position="152"/>
        <end position="173"/>
    </location>
</feature>
<protein>
    <recommendedName>
        <fullName evidence="9">Protein translocase subunit SecY</fullName>
    </recommendedName>
</protein>
<feature type="transmembrane region" description="Helical" evidence="9">
    <location>
        <begin position="398"/>
        <end position="414"/>
    </location>
</feature>
<feature type="transmembrane region" description="Helical" evidence="9">
    <location>
        <begin position="180"/>
        <end position="198"/>
    </location>
</feature>
<dbReference type="GO" id="GO:0043952">
    <property type="term" value="P:protein transport by the Sec complex"/>
    <property type="evidence" value="ECO:0007669"/>
    <property type="project" value="UniProtKB-UniRule"/>
</dbReference>
<gene>
    <name evidence="9 11" type="primary">secY</name>
    <name evidence="11" type="ORF">PO250_02055</name>
</gene>
<feature type="transmembrane region" description="Helical" evidence="9">
    <location>
        <begin position="62"/>
        <end position="86"/>
    </location>
</feature>
<dbReference type="NCBIfam" id="TIGR00967">
    <property type="entry name" value="3a0501s007"/>
    <property type="match status" value="1"/>
</dbReference>
<feature type="transmembrane region" description="Helical" evidence="9">
    <location>
        <begin position="218"/>
        <end position="236"/>
    </location>
</feature>
<dbReference type="InterPro" id="IPR026593">
    <property type="entry name" value="SecY"/>
</dbReference>
<feature type="transmembrane region" description="Helical" evidence="9">
    <location>
        <begin position="301"/>
        <end position="327"/>
    </location>
</feature>
<evidence type="ECO:0000256" key="7">
    <source>
        <dbReference type="ARBA" id="ARBA00023010"/>
    </source>
</evidence>
<comment type="function">
    <text evidence="9">The central subunit of the protein translocation channel SecYEG. Consists of two halves formed by TMs 1-5 and 6-10. These two domains form a lateral gate at the front which open onto the bilayer between TMs 2 and 7, and are clamped together by SecE at the back. The channel is closed by both a pore ring composed of hydrophobic SecY resides and a short helix (helix 2A) on the extracellular side of the membrane which forms a plug. The plug probably moves laterally to allow the channel to open. The ring and the pore may move independently.</text>
</comment>
<evidence type="ECO:0000256" key="10">
    <source>
        <dbReference type="RuleBase" id="RU004349"/>
    </source>
</evidence>
<keyword evidence="3 9" id="KW-0813">Transport</keyword>
<organism evidence="11 12">
    <name type="scientific">Limosilactobacillus mucosae</name>
    <name type="common">Lactobacillus mucosae</name>
    <dbReference type="NCBI Taxonomy" id="97478"/>
    <lineage>
        <taxon>Bacteria</taxon>
        <taxon>Bacillati</taxon>
        <taxon>Bacillota</taxon>
        <taxon>Bacilli</taxon>
        <taxon>Lactobacillales</taxon>
        <taxon>Lactobacillaceae</taxon>
        <taxon>Limosilactobacillus</taxon>
    </lineage>
</organism>
<evidence type="ECO:0000256" key="3">
    <source>
        <dbReference type="ARBA" id="ARBA00022448"/>
    </source>
</evidence>
<dbReference type="InterPro" id="IPR023201">
    <property type="entry name" value="SecY_dom_sf"/>
</dbReference>
<dbReference type="Gene3D" id="1.10.3370.10">
    <property type="entry name" value="SecY subunit domain"/>
    <property type="match status" value="1"/>
</dbReference>
<keyword evidence="6 9" id="KW-1133">Transmembrane helix</keyword>